<dbReference type="SUPFAM" id="SSF82199">
    <property type="entry name" value="SET domain"/>
    <property type="match status" value="1"/>
</dbReference>
<keyword evidence="3" id="KW-1185">Reference proteome</keyword>
<organism evidence="2 3">
    <name type="scientific">Thamnocephalis sphaerospora</name>
    <dbReference type="NCBI Taxonomy" id="78915"/>
    <lineage>
        <taxon>Eukaryota</taxon>
        <taxon>Fungi</taxon>
        <taxon>Fungi incertae sedis</taxon>
        <taxon>Zoopagomycota</taxon>
        <taxon>Zoopagomycotina</taxon>
        <taxon>Zoopagomycetes</taxon>
        <taxon>Zoopagales</taxon>
        <taxon>Sigmoideomycetaceae</taxon>
        <taxon>Thamnocephalis</taxon>
    </lineage>
</organism>
<sequence>NHSCRPNCAYSFDGNQLRIYALSPIAAGDALTIGYVDPIQSRATRQAELSRRYHFNCQCVRC</sequence>
<feature type="non-terminal residue" evidence="2">
    <location>
        <position position="62"/>
    </location>
</feature>
<evidence type="ECO:0000313" key="2">
    <source>
        <dbReference type="EMBL" id="RKP08464.1"/>
    </source>
</evidence>
<dbReference type="AlphaFoldDB" id="A0A4P9XQX9"/>
<dbReference type="Pfam" id="PF00856">
    <property type="entry name" value="SET"/>
    <property type="match status" value="1"/>
</dbReference>
<evidence type="ECO:0000259" key="1">
    <source>
        <dbReference type="PROSITE" id="PS50280"/>
    </source>
</evidence>
<name>A0A4P9XQX9_9FUNG</name>
<dbReference type="InterPro" id="IPR001214">
    <property type="entry name" value="SET_dom"/>
</dbReference>
<dbReference type="InterPro" id="IPR046341">
    <property type="entry name" value="SET_dom_sf"/>
</dbReference>
<reference evidence="3" key="1">
    <citation type="journal article" date="2018" name="Nat. Microbiol.">
        <title>Leveraging single-cell genomics to expand the fungal tree of life.</title>
        <authorList>
            <person name="Ahrendt S.R."/>
            <person name="Quandt C.A."/>
            <person name="Ciobanu D."/>
            <person name="Clum A."/>
            <person name="Salamov A."/>
            <person name="Andreopoulos B."/>
            <person name="Cheng J.F."/>
            <person name="Woyke T."/>
            <person name="Pelin A."/>
            <person name="Henrissat B."/>
            <person name="Reynolds N.K."/>
            <person name="Benny G.L."/>
            <person name="Smith M.E."/>
            <person name="James T.Y."/>
            <person name="Grigoriev I.V."/>
        </authorList>
    </citation>
    <scope>NUCLEOTIDE SEQUENCE [LARGE SCALE GENOMIC DNA]</scope>
    <source>
        <strain evidence="3">RSA 1356</strain>
    </source>
</reference>
<dbReference type="GO" id="GO:0005634">
    <property type="term" value="C:nucleus"/>
    <property type="evidence" value="ECO:0007669"/>
    <property type="project" value="TreeGrafter"/>
</dbReference>
<feature type="non-terminal residue" evidence="2">
    <location>
        <position position="1"/>
    </location>
</feature>
<dbReference type="PANTHER" id="PTHR12197:SF251">
    <property type="entry name" value="EG:BACR7C10.4 PROTEIN"/>
    <property type="match status" value="1"/>
</dbReference>
<dbReference type="OrthoDB" id="5945798at2759"/>
<proteinExistence type="predicted"/>
<feature type="domain" description="SET" evidence="1">
    <location>
        <begin position="1"/>
        <end position="36"/>
    </location>
</feature>
<protein>
    <recommendedName>
        <fullName evidence="1">SET domain-containing protein</fullName>
    </recommendedName>
</protein>
<dbReference type="Proteomes" id="UP000271241">
    <property type="component" value="Unassembled WGS sequence"/>
</dbReference>
<dbReference type="PROSITE" id="PS50280">
    <property type="entry name" value="SET"/>
    <property type="match status" value="1"/>
</dbReference>
<dbReference type="STRING" id="78915.A0A4P9XQX9"/>
<accession>A0A4P9XQX9</accession>
<evidence type="ECO:0000313" key="3">
    <source>
        <dbReference type="Proteomes" id="UP000271241"/>
    </source>
</evidence>
<gene>
    <name evidence="2" type="ORF">THASP1DRAFT_8090</name>
</gene>
<dbReference type="PANTHER" id="PTHR12197">
    <property type="entry name" value="HISTONE-LYSINE N-METHYLTRANSFERASE SMYD"/>
    <property type="match status" value="1"/>
</dbReference>
<dbReference type="Gene3D" id="2.170.270.10">
    <property type="entry name" value="SET domain"/>
    <property type="match status" value="1"/>
</dbReference>
<dbReference type="EMBL" id="KZ992600">
    <property type="protein sequence ID" value="RKP08464.1"/>
    <property type="molecule type" value="Genomic_DNA"/>
</dbReference>
<dbReference type="CDD" id="cd20071">
    <property type="entry name" value="SET_SMYD"/>
    <property type="match status" value="1"/>
</dbReference>
<dbReference type="InterPro" id="IPR050869">
    <property type="entry name" value="H3K4_H4K5_MeTrfase"/>
</dbReference>